<evidence type="ECO:0000313" key="1">
    <source>
        <dbReference type="EMBL" id="SDK43418.1"/>
    </source>
</evidence>
<reference evidence="2" key="1">
    <citation type="submission" date="2016-10" db="EMBL/GenBank/DDBJ databases">
        <authorList>
            <person name="Varghese N."/>
            <person name="Submissions S."/>
        </authorList>
    </citation>
    <scope>NUCLEOTIDE SEQUENCE [LARGE SCALE GENOMIC DNA]</scope>
    <source>
        <strain evidence="2">CGMCC 1.8911</strain>
    </source>
</reference>
<sequence>MRDFNRLKNRITIYTKDDGGYMPGGDEYTEYYSCYANIDNVWLKDLEIAKTNNTLNDVTVTIREPGKTVNIDNTMYFTVDNDDTKKFNIKSVQPDFTDNRFSVLIGEAVTS</sequence>
<organism evidence="1 2">
    <name type="scientific">Jeotgalicoccus aerolatus</name>
    <dbReference type="NCBI Taxonomy" id="709510"/>
    <lineage>
        <taxon>Bacteria</taxon>
        <taxon>Bacillati</taxon>
        <taxon>Bacillota</taxon>
        <taxon>Bacilli</taxon>
        <taxon>Bacillales</taxon>
        <taxon>Staphylococcaceae</taxon>
        <taxon>Jeotgalicoccus</taxon>
    </lineage>
</organism>
<dbReference type="OrthoDB" id="2224466at2"/>
<name>A0A1G9BVB4_9STAP</name>
<evidence type="ECO:0000313" key="2">
    <source>
        <dbReference type="Proteomes" id="UP000242700"/>
    </source>
</evidence>
<dbReference type="Proteomes" id="UP000242700">
    <property type="component" value="Unassembled WGS sequence"/>
</dbReference>
<gene>
    <name evidence="1" type="ORF">SAMN05216187_108123</name>
</gene>
<dbReference type="InterPro" id="IPR008767">
    <property type="entry name" value="Phage_SPP1_head-tail_adaptor"/>
</dbReference>
<dbReference type="STRING" id="586411.SAMN05216187_108123"/>
<proteinExistence type="predicted"/>
<accession>A0A1G9BVB4</accession>
<dbReference type="EMBL" id="FNFI01000008">
    <property type="protein sequence ID" value="SDK43418.1"/>
    <property type="molecule type" value="Genomic_DNA"/>
</dbReference>
<dbReference type="Gene3D" id="2.40.10.270">
    <property type="entry name" value="Bacteriophage SPP1 head-tail adaptor protein"/>
    <property type="match status" value="1"/>
</dbReference>
<dbReference type="AlphaFoldDB" id="A0A1G9BVB4"/>
<dbReference type="InterPro" id="IPR038666">
    <property type="entry name" value="SSP1_head-tail_sf"/>
</dbReference>
<protein>
    <submittedName>
        <fullName evidence="1">Phage head-tail joining protein</fullName>
    </submittedName>
</protein>
<dbReference type="RefSeq" id="WP_092598517.1">
    <property type="nucleotide sequence ID" value="NZ_FNFI01000008.1"/>
</dbReference>
<dbReference type="Pfam" id="PF05521">
    <property type="entry name" value="Phage_HCP"/>
    <property type="match status" value="1"/>
</dbReference>